<dbReference type="PANTHER" id="PTHR11394:SF52">
    <property type="entry name" value="TASTE RECEPTOR TYPE 2 MEMBER 38"/>
    <property type="match status" value="1"/>
</dbReference>
<evidence type="ECO:0000256" key="11">
    <source>
        <dbReference type="RuleBase" id="RU004423"/>
    </source>
</evidence>
<dbReference type="SUPFAM" id="SSF81321">
    <property type="entry name" value="Family A G protein-coupled receptor-like"/>
    <property type="match status" value="1"/>
</dbReference>
<dbReference type="Proteomes" id="UP000504623">
    <property type="component" value="Unplaced"/>
</dbReference>
<dbReference type="GO" id="GO:0004930">
    <property type="term" value="F:G protein-coupled receptor activity"/>
    <property type="evidence" value="ECO:0007669"/>
    <property type="project" value="UniProtKB-KW"/>
</dbReference>
<evidence type="ECO:0000256" key="1">
    <source>
        <dbReference type="ARBA" id="ARBA00004141"/>
    </source>
</evidence>
<sequence>MLTPVITVSYEVKIVFLLLSILEFIVGVLANAFIFLVNLWDIVKRRPLTSCDMVLLSLSTTRLFLHGLLFLDAIQLTHFQQMKDPLNWSYQAILVLWMVTNQANFWLATCLSIHYCCKIVHFSHTTLLCLARCFSKKMPQMLVGVITFSGVCTFLCLWDFFSRSRFMFTTVLLVNNTEKGNPQIHFLYSFLFCNLGSFPPFFCFLACSGMLIVSLQRHLRTMRANSCGSRDPSLEAHIKALNSLVSFLFFYIVAFCAALLSVPLLLLWHSKIGVMVCVAVMAACPSGHAVVLISSSGKLRRTVQTILLRAQSSLKVRAYHKADPRTLC</sequence>
<evidence type="ECO:0000256" key="8">
    <source>
        <dbReference type="ARBA" id="ARBA00023136"/>
    </source>
</evidence>
<feature type="transmembrane region" description="Helical" evidence="13">
    <location>
        <begin position="272"/>
        <end position="293"/>
    </location>
</feature>
<reference evidence="15" key="1">
    <citation type="submission" date="2025-08" db="UniProtKB">
        <authorList>
            <consortium name="RefSeq"/>
        </authorList>
    </citation>
    <scope>IDENTIFICATION</scope>
    <source>
        <tissue evidence="15">Spleen</tissue>
    </source>
</reference>
<dbReference type="RefSeq" id="XP_006861244.1">
    <property type="nucleotide sequence ID" value="XM_006861182.1"/>
</dbReference>
<dbReference type="GeneID" id="102831969"/>
<keyword evidence="10 12" id="KW-0807">Transducer</keyword>
<keyword evidence="6 13" id="KW-1133">Transmembrane helix</keyword>
<evidence type="ECO:0000256" key="3">
    <source>
        <dbReference type="ARBA" id="ARBA00022480"/>
    </source>
</evidence>
<keyword evidence="9 12" id="KW-0675">Receptor</keyword>
<keyword evidence="14" id="KW-1185">Reference proteome</keyword>
<name>A0A9B0TIW3_CHRAS</name>
<dbReference type="FunFam" id="1.20.1070.10:FF:000055">
    <property type="entry name" value="Taste receptor type 2"/>
    <property type="match status" value="1"/>
</dbReference>
<keyword evidence="3 12" id="KW-0919">Taste</keyword>
<evidence type="ECO:0000256" key="2">
    <source>
        <dbReference type="ARBA" id="ARBA00007376"/>
    </source>
</evidence>
<evidence type="ECO:0000313" key="15">
    <source>
        <dbReference type="RefSeq" id="XP_006861244.1"/>
    </source>
</evidence>
<proteinExistence type="inferred from homology"/>
<feature type="transmembrane region" description="Helical" evidence="13">
    <location>
        <begin position="244"/>
        <end position="266"/>
    </location>
</feature>
<keyword evidence="8 12" id="KW-0472">Membrane</keyword>
<feature type="transmembrane region" description="Helical" evidence="13">
    <location>
        <begin position="14"/>
        <end position="41"/>
    </location>
</feature>
<dbReference type="Gene3D" id="1.20.1070.10">
    <property type="entry name" value="Rhodopsin 7-helix transmembrane proteins"/>
    <property type="match status" value="1"/>
</dbReference>
<evidence type="ECO:0000256" key="9">
    <source>
        <dbReference type="ARBA" id="ARBA00023170"/>
    </source>
</evidence>
<comment type="similarity">
    <text evidence="2 11">Belongs to the G-protein coupled receptor T2R family.</text>
</comment>
<dbReference type="GO" id="GO:0016020">
    <property type="term" value="C:membrane"/>
    <property type="evidence" value="ECO:0007669"/>
    <property type="project" value="UniProtKB-SubCell"/>
</dbReference>
<accession>A0A9B0TIW3</accession>
<keyword evidence="7 12" id="KW-0297">G-protein coupled receptor</keyword>
<evidence type="ECO:0000256" key="13">
    <source>
        <dbReference type="SAM" id="Phobius"/>
    </source>
</evidence>
<dbReference type="CTD" id="5726"/>
<feature type="transmembrane region" description="Helical" evidence="13">
    <location>
        <begin position="186"/>
        <end position="213"/>
    </location>
</feature>
<dbReference type="Pfam" id="PF05296">
    <property type="entry name" value="TAS2R"/>
    <property type="match status" value="1"/>
</dbReference>
<dbReference type="AlphaFoldDB" id="A0A9B0TIW3"/>
<organism evidence="14 15">
    <name type="scientific">Chrysochloris asiatica</name>
    <name type="common">Cape golden mole</name>
    <dbReference type="NCBI Taxonomy" id="185453"/>
    <lineage>
        <taxon>Eukaryota</taxon>
        <taxon>Metazoa</taxon>
        <taxon>Chordata</taxon>
        <taxon>Craniata</taxon>
        <taxon>Vertebrata</taxon>
        <taxon>Euteleostomi</taxon>
        <taxon>Mammalia</taxon>
        <taxon>Eutheria</taxon>
        <taxon>Afrotheria</taxon>
        <taxon>Chrysochloridae</taxon>
        <taxon>Chrysochlorinae</taxon>
        <taxon>Chrysochloris</taxon>
    </lineage>
</organism>
<evidence type="ECO:0000256" key="7">
    <source>
        <dbReference type="ARBA" id="ARBA00023040"/>
    </source>
</evidence>
<evidence type="ECO:0000256" key="12">
    <source>
        <dbReference type="RuleBase" id="RU004424"/>
    </source>
</evidence>
<dbReference type="InterPro" id="IPR007960">
    <property type="entry name" value="TAS2R"/>
</dbReference>
<evidence type="ECO:0000313" key="14">
    <source>
        <dbReference type="Proteomes" id="UP000504623"/>
    </source>
</evidence>
<evidence type="ECO:0000256" key="6">
    <source>
        <dbReference type="ARBA" id="ARBA00022989"/>
    </source>
</evidence>
<dbReference type="PANTHER" id="PTHR11394">
    <property type="entry name" value="TASTE RECEPTOR TYPE 2"/>
    <property type="match status" value="1"/>
</dbReference>
<dbReference type="OrthoDB" id="9533783at2759"/>
<gene>
    <name evidence="15" type="primary">LOC102831969</name>
</gene>
<comment type="subcellular location">
    <subcellularLocation>
        <location evidence="1 12">Membrane</location>
        <topology evidence="1 12">Multi-pass membrane protein</topology>
    </subcellularLocation>
</comment>
<evidence type="ECO:0000256" key="10">
    <source>
        <dbReference type="ARBA" id="ARBA00023224"/>
    </source>
</evidence>
<evidence type="ECO:0000256" key="4">
    <source>
        <dbReference type="ARBA" id="ARBA00022606"/>
    </source>
</evidence>
<evidence type="ECO:0000256" key="5">
    <source>
        <dbReference type="ARBA" id="ARBA00022692"/>
    </source>
</evidence>
<keyword evidence="4 12" id="KW-0716">Sensory transduction</keyword>
<protein>
    <recommendedName>
        <fullName evidence="12">Taste receptor type 2</fullName>
    </recommendedName>
</protein>
<feature type="transmembrane region" description="Helical" evidence="13">
    <location>
        <begin position="141"/>
        <end position="161"/>
    </location>
</feature>
<dbReference type="GO" id="GO:0033038">
    <property type="term" value="F:bitter taste receptor activity"/>
    <property type="evidence" value="ECO:0007669"/>
    <property type="project" value="InterPro"/>
</dbReference>
<keyword evidence="5 12" id="KW-0812">Transmembrane</keyword>